<evidence type="ECO:0000256" key="2">
    <source>
        <dbReference type="ARBA" id="ARBA00023004"/>
    </source>
</evidence>
<dbReference type="InterPro" id="IPR024934">
    <property type="entry name" value="Rubredoxin-like_dom"/>
</dbReference>
<gene>
    <name evidence="4" type="ORF">MSIBF_A2700004</name>
</gene>
<protein>
    <submittedName>
        <fullName evidence="4">Putative rubrerythrin</fullName>
    </submittedName>
</protein>
<evidence type="ECO:0000256" key="1">
    <source>
        <dbReference type="ARBA" id="ARBA00022723"/>
    </source>
</evidence>
<dbReference type="PANTHER" id="PTHR43865">
    <property type="entry name" value="RUBRERYTHRIN-RELATED"/>
    <property type="match status" value="1"/>
</dbReference>
<dbReference type="Gene3D" id="2.20.28.10">
    <property type="match status" value="1"/>
</dbReference>
<keyword evidence="1" id="KW-0479">Metal-binding</keyword>
<dbReference type="InterPro" id="IPR048574">
    <property type="entry name" value="RUBY_RBDX"/>
</dbReference>
<proteinExistence type="predicted"/>
<dbReference type="InterPro" id="IPR052364">
    <property type="entry name" value="Rubrerythrin"/>
</dbReference>
<dbReference type="AlphaFoldDB" id="A0A098EB69"/>
<feature type="domain" description="Rubredoxin-like" evidence="3">
    <location>
        <begin position="15"/>
        <end position="49"/>
    </location>
</feature>
<dbReference type="SUPFAM" id="SSF57802">
    <property type="entry name" value="Rubredoxin-like"/>
    <property type="match status" value="1"/>
</dbReference>
<dbReference type="PROSITE" id="PS50903">
    <property type="entry name" value="RUBREDOXIN_LIKE"/>
    <property type="match status" value="1"/>
</dbReference>
<dbReference type="PANTHER" id="PTHR43865:SF1">
    <property type="entry name" value="RUBRERYTHRIN-RELATED"/>
    <property type="match status" value="1"/>
</dbReference>
<name>A0A098EB69_9ZZZZ</name>
<evidence type="ECO:0000259" key="3">
    <source>
        <dbReference type="PROSITE" id="PS50903"/>
    </source>
</evidence>
<sequence>MKELESGTIFKKENKVWWVCRECGYVHFGTEPPEKCPSCDHEKSFYQIKCEEY</sequence>
<accession>A0A098EB69</accession>
<dbReference type="Pfam" id="PF21349">
    <property type="entry name" value="RUBY_RBDX"/>
    <property type="match status" value="1"/>
</dbReference>
<organism evidence="4">
    <name type="scientific">groundwater metagenome</name>
    <dbReference type="NCBI Taxonomy" id="717931"/>
    <lineage>
        <taxon>unclassified sequences</taxon>
        <taxon>metagenomes</taxon>
        <taxon>ecological metagenomes</taxon>
    </lineage>
</organism>
<dbReference type="EMBL" id="CCXY01000191">
    <property type="protein sequence ID" value="CEG12771.1"/>
    <property type="molecule type" value="Genomic_DNA"/>
</dbReference>
<evidence type="ECO:0000313" key="4">
    <source>
        <dbReference type="EMBL" id="CEG12771.1"/>
    </source>
</evidence>
<reference evidence="4" key="1">
    <citation type="submission" date="2014-09" db="EMBL/GenBank/DDBJ databases">
        <authorList>
            <person name="Probst J Alexander"/>
        </authorList>
    </citation>
    <scope>NUCLEOTIDE SEQUENCE</scope>
</reference>
<dbReference type="GO" id="GO:0005506">
    <property type="term" value="F:iron ion binding"/>
    <property type="evidence" value="ECO:0007669"/>
    <property type="project" value="InterPro"/>
</dbReference>
<keyword evidence="2" id="KW-0408">Iron</keyword>